<organism evidence="1 2">
    <name type="scientific">Diploscapter pachys</name>
    <dbReference type="NCBI Taxonomy" id="2018661"/>
    <lineage>
        <taxon>Eukaryota</taxon>
        <taxon>Metazoa</taxon>
        <taxon>Ecdysozoa</taxon>
        <taxon>Nematoda</taxon>
        <taxon>Chromadorea</taxon>
        <taxon>Rhabditida</taxon>
        <taxon>Rhabditina</taxon>
        <taxon>Rhabditomorpha</taxon>
        <taxon>Rhabditoidea</taxon>
        <taxon>Rhabditidae</taxon>
        <taxon>Diploscapter</taxon>
    </lineage>
</organism>
<accession>A0A2A2KKJ0</accession>
<evidence type="ECO:0000313" key="2">
    <source>
        <dbReference type="Proteomes" id="UP000218231"/>
    </source>
</evidence>
<reference evidence="1 2" key="1">
    <citation type="journal article" date="2017" name="Curr. Biol.">
        <title>Genome architecture and evolution of a unichromosomal asexual nematode.</title>
        <authorList>
            <person name="Fradin H."/>
            <person name="Zegar C."/>
            <person name="Gutwein M."/>
            <person name="Lucas J."/>
            <person name="Kovtun M."/>
            <person name="Corcoran D."/>
            <person name="Baugh L.R."/>
            <person name="Kiontke K."/>
            <person name="Gunsalus K."/>
            <person name="Fitch D.H."/>
            <person name="Piano F."/>
        </authorList>
    </citation>
    <scope>NUCLEOTIDE SEQUENCE [LARGE SCALE GENOMIC DNA]</scope>
    <source>
        <strain evidence="1">PF1309</strain>
    </source>
</reference>
<sequence length="93" mass="9809">MTTSLATPRWAGSACPTISARPSPCCWKMAMAGSAGSGWRCRGACSSEAHAAQCAQALFKAWCSAATAGSDKASWVMHKPIRRRSARPLPGRQ</sequence>
<protein>
    <submittedName>
        <fullName evidence="1">Uncharacterized protein</fullName>
    </submittedName>
</protein>
<proteinExistence type="predicted"/>
<evidence type="ECO:0000313" key="1">
    <source>
        <dbReference type="EMBL" id="PAV74504.1"/>
    </source>
</evidence>
<dbReference type="Proteomes" id="UP000218231">
    <property type="component" value="Unassembled WGS sequence"/>
</dbReference>
<name>A0A2A2KKJ0_9BILA</name>
<dbReference type="AlphaFoldDB" id="A0A2A2KKJ0"/>
<gene>
    <name evidence="1" type="ORF">WR25_09706</name>
</gene>
<keyword evidence="2" id="KW-1185">Reference proteome</keyword>
<comment type="caution">
    <text evidence="1">The sequence shown here is derived from an EMBL/GenBank/DDBJ whole genome shotgun (WGS) entry which is preliminary data.</text>
</comment>
<dbReference type="EMBL" id="LIAE01008328">
    <property type="protein sequence ID" value="PAV74504.1"/>
    <property type="molecule type" value="Genomic_DNA"/>
</dbReference>